<accession>A0A5N6HH41</accession>
<dbReference type="Proteomes" id="UP000325434">
    <property type="component" value="Unassembled WGS sequence"/>
</dbReference>
<dbReference type="AlphaFoldDB" id="A0A5N6HH41"/>
<name>A0A5N6HH41_ASPFL</name>
<evidence type="ECO:0000313" key="1">
    <source>
        <dbReference type="EMBL" id="KAB8253154.1"/>
    </source>
</evidence>
<dbReference type="EMBL" id="ML734552">
    <property type="protein sequence ID" value="KAB8253154.1"/>
    <property type="molecule type" value="Genomic_DNA"/>
</dbReference>
<organism evidence="1">
    <name type="scientific">Aspergillus flavus</name>
    <dbReference type="NCBI Taxonomy" id="5059"/>
    <lineage>
        <taxon>Eukaryota</taxon>
        <taxon>Fungi</taxon>
        <taxon>Dikarya</taxon>
        <taxon>Ascomycota</taxon>
        <taxon>Pezizomycotina</taxon>
        <taxon>Eurotiomycetes</taxon>
        <taxon>Eurotiomycetidae</taxon>
        <taxon>Eurotiales</taxon>
        <taxon>Aspergillaceae</taxon>
        <taxon>Aspergillus</taxon>
        <taxon>Aspergillus subgen. Circumdati</taxon>
    </lineage>
</organism>
<protein>
    <submittedName>
        <fullName evidence="1">Uncharacterized protein</fullName>
    </submittedName>
</protein>
<sequence>MSSCSRLLLGIQSTTASQKPCYCCCCCRLFETKCLHNPSWLLGEPLPTQWDSAHIQESKANRAASHRHEFTSFCI</sequence>
<gene>
    <name evidence="1" type="ORF">BDV35DRAFT_334439</name>
</gene>
<proteinExistence type="predicted"/>
<reference evidence="1" key="1">
    <citation type="submission" date="2019-04" db="EMBL/GenBank/DDBJ databases">
        <title>Friends and foes A comparative genomics study of 23 Aspergillus species from section Flavi.</title>
        <authorList>
            <consortium name="DOE Joint Genome Institute"/>
            <person name="Kjaerbolling I."/>
            <person name="Vesth T."/>
            <person name="Frisvad J.C."/>
            <person name="Nybo J.L."/>
            <person name="Theobald S."/>
            <person name="Kildgaard S."/>
            <person name="Isbrandt T."/>
            <person name="Kuo A."/>
            <person name="Sato A."/>
            <person name="Lyhne E.K."/>
            <person name="Kogle M.E."/>
            <person name="Wiebenga A."/>
            <person name="Kun R.S."/>
            <person name="Lubbers R.J."/>
            <person name="Makela M.R."/>
            <person name="Barry K."/>
            <person name="Chovatia M."/>
            <person name="Clum A."/>
            <person name="Daum C."/>
            <person name="Haridas S."/>
            <person name="He G."/>
            <person name="LaButti K."/>
            <person name="Lipzen A."/>
            <person name="Mondo S."/>
            <person name="Riley R."/>
            <person name="Salamov A."/>
            <person name="Simmons B.A."/>
            <person name="Magnuson J.K."/>
            <person name="Henrissat B."/>
            <person name="Mortensen U.H."/>
            <person name="Larsen T.O."/>
            <person name="Devries R.P."/>
            <person name="Grigoriev I.V."/>
            <person name="Machida M."/>
            <person name="Baker S.E."/>
            <person name="Andersen M.R."/>
        </authorList>
    </citation>
    <scope>NUCLEOTIDE SEQUENCE [LARGE SCALE GENOMIC DNA]</scope>
    <source>
        <strain evidence="1">CBS 121.62</strain>
    </source>
</reference>